<evidence type="ECO:0000256" key="7">
    <source>
        <dbReference type="SAM" id="MobiDB-lite"/>
    </source>
</evidence>
<keyword evidence="4" id="KW-0328">Glycosyltransferase</keyword>
<dbReference type="dictyBase" id="DDB_G0283965">
    <property type="gene designation" value="pigA"/>
</dbReference>
<accession>Q54QB2</accession>
<sequence>MDQQHQNQSQQNNTIEINNNNNNNNNNNIVNNNNNIDSIDNNNIVNINNNNNNNNNNNINNVNNYNINNNNIANFNYNNNNNNNNGERKYRIAMVSDFFYPNMGGVEEHLYQLSQCLIKRGNKVIIITHSYGDRFGIRYVTNGLKVYYIPQAPFYNQSSFPTLYFTFPLFRKILIRERIEIVHCHQAFSTLAHESILHARTMGYSTCFTDHSLFGFADASSIHMNKLLKFTLSDISHVICVSNTSKENTVLRAQLDPHLVSVIPNAVDTTQFTPDPSKRDPNKLTIVIMSRLVYRKGIDLIIDIIPNICKKFPNAYFVIGGDGPKRVSLEEMREKHQLHDRVELLGSVKHSNVRNVLVRGDIFLNSSLTEAFCIAIVEAASCGLYVVSTKVGGVPEVLPPHMISLAQPKSDDLEEKLTDAIINLKSTPLQTHEEVRTMYDWNDVARRTETVYDIISKAPKVPFIERLRRFVGCGLWAGKLNCMVVALDNLIYRCLEYYSPKEDIDEAFDFPIEGYTKFKQQIK</sequence>
<dbReference type="RefSeq" id="XP_638832.1">
    <property type="nucleotide sequence ID" value="XM_633740.1"/>
</dbReference>
<evidence type="ECO:0000256" key="1">
    <source>
        <dbReference type="ARBA" id="ARBA00004687"/>
    </source>
</evidence>
<dbReference type="FunFam" id="3.40.50.2000:FF:000188">
    <property type="entry name" value="Phosphatidylinositol N-acetylglucosaminyltransferase gpi3 subunit"/>
    <property type="match status" value="1"/>
</dbReference>
<dbReference type="Proteomes" id="UP000002195">
    <property type="component" value="Unassembled WGS sequence"/>
</dbReference>
<dbReference type="GO" id="GO:0017176">
    <property type="term" value="F:phosphatidylinositol N-acetylglucosaminyltransferase activity"/>
    <property type="evidence" value="ECO:0000318"/>
    <property type="project" value="GO_Central"/>
</dbReference>
<evidence type="ECO:0000256" key="2">
    <source>
        <dbReference type="ARBA" id="ARBA00012420"/>
    </source>
</evidence>
<dbReference type="eggNOG" id="KOG1111">
    <property type="taxonomic scope" value="Eukaryota"/>
</dbReference>
<dbReference type="KEGG" id="ddi:DDB_G0283965"/>
<dbReference type="VEuPathDB" id="AmoebaDB:DDB_G0283965"/>
<dbReference type="FunFam" id="3.40.50.2000:FF:000026">
    <property type="entry name" value="Phosphatidylinositol N-acetylglucosaminyltransferase subunit A"/>
    <property type="match status" value="1"/>
</dbReference>
<evidence type="ECO:0000259" key="8">
    <source>
        <dbReference type="Pfam" id="PF00534"/>
    </source>
</evidence>
<dbReference type="Pfam" id="PF08288">
    <property type="entry name" value="PIGA"/>
    <property type="match status" value="1"/>
</dbReference>
<dbReference type="HOGENOM" id="CLU_009583_19_0_1"/>
<feature type="region of interest" description="Disordered" evidence="7">
    <location>
        <begin position="1"/>
        <end position="34"/>
    </location>
</feature>
<dbReference type="InterPro" id="IPR039507">
    <property type="entry name" value="PIG-A/GPI3"/>
</dbReference>
<dbReference type="CDD" id="cd03796">
    <property type="entry name" value="GT4_PIG-A-like"/>
    <property type="match status" value="1"/>
</dbReference>
<proteinExistence type="predicted"/>
<dbReference type="PANTHER" id="PTHR45871">
    <property type="entry name" value="N-ACETYLGLUCOSAMINYL-PHOSPHATIDYLINOSITOL BIOSYNTHETIC PROTEIN"/>
    <property type="match status" value="1"/>
</dbReference>
<dbReference type="OMA" id="SHFWMSG"/>
<feature type="domain" description="Glycosyl transferase family 1" evidence="8">
    <location>
        <begin position="276"/>
        <end position="423"/>
    </location>
</feature>
<dbReference type="GeneID" id="8624356"/>
<evidence type="ECO:0000256" key="5">
    <source>
        <dbReference type="ARBA" id="ARBA00022679"/>
    </source>
</evidence>
<dbReference type="PhylomeDB" id="Q54QB2"/>
<comment type="caution">
    <text evidence="10">The sequence shown here is derived from an EMBL/GenBank/DDBJ whole genome shotgun (WGS) entry which is preliminary data.</text>
</comment>
<evidence type="ECO:0000256" key="4">
    <source>
        <dbReference type="ARBA" id="ARBA00022676"/>
    </source>
</evidence>
<comment type="pathway">
    <text evidence="1">Glycolipid biosynthesis; glycosylphosphatidylinositol-anchor biosynthesis.</text>
</comment>
<keyword evidence="5 10" id="KW-0808">Transferase</keyword>
<evidence type="ECO:0000313" key="11">
    <source>
        <dbReference type="Proteomes" id="UP000002195"/>
    </source>
</evidence>
<dbReference type="STRING" id="44689.Q54QB2"/>
<dbReference type="InterPro" id="IPR001296">
    <property type="entry name" value="Glyco_trans_1"/>
</dbReference>
<keyword evidence="11" id="KW-1185">Reference proteome</keyword>
<evidence type="ECO:0000313" key="10">
    <source>
        <dbReference type="EMBL" id="EAL65470.1"/>
    </source>
</evidence>
<dbReference type="FunCoup" id="Q54QB2">
    <property type="interactions" value="98"/>
</dbReference>
<organism evidence="10 11">
    <name type="scientific">Dictyostelium discoideum</name>
    <name type="common">Social amoeba</name>
    <dbReference type="NCBI Taxonomy" id="44689"/>
    <lineage>
        <taxon>Eukaryota</taxon>
        <taxon>Amoebozoa</taxon>
        <taxon>Evosea</taxon>
        <taxon>Eumycetozoa</taxon>
        <taxon>Dictyostelia</taxon>
        <taxon>Dictyosteliales</taxon>
        <taxon>Dictyosteliaceae</taxon>
        <taxon>Dictyostelium</taxon>
    </lineage>
</organism>
<gene>
    <name evidence="10" type="primary">pigA</name>
    <name evidence="10" type="ORF">DDB_G0283965</name>
</gene>
<evidence type="ECO:0000256" key="3">
    <source>
        <dbReference type="ARBA" id="ARBA00022502"/>
    </source>
</evidence>
<dbReference type="InterPro" id="IPR013234">
    <property type="entry name" value="PIGA_GPI_anchor_biosynthesis"/>
</dbReference>
<dbReference type="PaxDb" id="44689-DDB0231698"/>
<evidence type="ECO:0000259" key="9">
    <source>
        <dbReference type="Pfam" id="PF08288"/>
    </source>
</evidence>
<feature type="domain" description="PIGA GPI anchor biosynthesis" evidence="9">
    <location>
        <begin position="129"/>
        <end position="218"/>
    </location>
</feature>
<dbReference type="GO" id="GO:0006506">
    <property type="term" value="P:GPI anchor biosynthetic process"/>
    <property type="evidence" value="ECO:0000318"/>
    <property type="project" value="GO_Central"/>
</dbReference>
<dbReference type="AlphaFoldDB" id="Q54QB2"/>
<dbReference type="GO" id="GO:0000506">
    <property type="term" value="C:glycosylphosphatidylinositol-N-acetylglucosaminyltransferase (GPI-GnT) complex"/>
    <property type="evidence" value="ECO:0000318"/>
    <property type="project" value="GO_Central"/>
</dbReference>
<dbReference type="EC" id="2.4.1.198" evidence="2"/>
<dbReference type="UniPathway" id="UPA00196"/>
<dbReference type="SUPFAM" id="SSF53756">
    <property type="entry name" value="UDP-Glycosyltransferase/glycogen phosphorylase"/>
    <property type="match status" value="1"/>
</dbReference>
<reference evidence="10 11" key="1">
    <citation type="journal article" date="2005" name="Nature">
        <title>The genome of the social amoeba Dictyostelium discoideum.</title>
        <authorList>
            <consortium name="The Dictyostelium discoideum Sequencing Consortium"/>
            <person name="Eichinger L."/>
            <person name="Pachebat J.A."/>
            <person name="Glockner G."/>
            <person name="Rajandream M.A."/>
            <person name="Sucgang R."/>
            <person name="Berriman M."/>
            <person name="Song J."/>
            <person name="Olsen R."/>
            <person name="Szafranski K."/>
            <person name="Xu Q."/>
            <person name="Tunggal B."/>
            <person name="Kummerfeld S."/>
            <person name="Madera M."/>
            <person name="Konfortov B.A."/>
            <person name="Rivero F."/>
            <person name="Bankier A.T."/>
            <person name="Lehmann R."/>
            <person name="Hamlin N."/>
            <person name="Davies R."/>
            <person name="Gaudet P."/>
            <person name="Fey P."/>
            <person name="Pilcher K."/>
            <person name="Chen G."/>
            <person name="Saunders D."/>
            <person name="Sodergren E."/>
            <person name="Davis P."/>
            <person name="Kerhornou A."/>
            <person name="Nie X."/>
            <person name="Hall N."/>
            <person name="Anjard C."/>
            <person name="Hemphill L."/>
            <person name="Bason N."/>
            <person name="Farbrother P."/>
            <person name="Desany B."/>
            <person name="Just E."/>
            <person name="Morio T."/>
            <person name="Rost R."/>
            <person name="Churcher C."/>
            <person name="Cooper J."/>
            <person name="Haydock S."/>
            <person name="van Driessche N."/>
            <person name="Cronin A."/>
            <person name="Goodhead I."/>
            <person name="Muzny D."/>
            <person name="Mourier T."/>
            <person name="Pain A."/>
            <person name="Lu M."/>
            <person name="Harper D."/>
            <person name="Lindsay R."/>
            <person name="Hauser H."/>
            <person name="James K."/>
            <person name="Quiles M."/>
            <person name="Madan Babu M."/>
            <person name="Saito T."/>
            <person name="Buchrieser C."/>
            <person name="Wardroper A."/>
            <person name="Felder M."/>
            <person name="Thangavelu M."/>
            <person name="Johnson D."/>
            <person name="Knights A."/>
            <person name="Loulseged H."/>
            <person name="Mungall K."/>
            <person name="Oliver K."/>
            <person name="Price C."/>
            <person name="Quail M.A."/>
            <person name="Urushihara H."/>
            <person name="Hernandez J."/>
            <person name="Rabbinowitsch E."/>
            <person name="Steffen D."/>
            <person name="Sanders M."/>
            <person name="Ma J."/>
            <person name="Kohara Y."/>
            <person name="Sharp S."/>
            <person name="Simmonds M."/>
            <person name="Spiegler S."/>
            <person name="Tivey A."/>
            <person name="Sugano S."/>
            <person name="White B."/>
            <person name="Walker D."/>
            <person name="Woodward J."/>
            <person name="Winckler T."/>
            <person name="Tanaka Y."/>
            <person name="Shaulsky G."/>
            <person name="Schleicher M."/>
            <person name="Weinstock G."/>
            <person name="Rosenthal A."/>
            <person name="Cox E.C."/>
            <person name="Chisholm R.L."/>
            <person name="Gibbs R."/>
            <person name="Loomis W.F."/>
            <person name="Platzer M."/>
            <person name="Kay R.R."/>
            <person name="Williams J."/>
            <person name="Dear P.H."/>
            <person name="Noegel A.A."/>
            <person name="Barrell B."/>
            <person name="Kuspa A."/>
        </authorList>
    </citation>
    <scope>NUCLEOTIDE SEQUENCE [LARGE SCALE GENOMIC DNA]</scope>
    <source>
        <strain evidence="10 11">AX4</strain>
    </source>
</reference>
<dbReference type="SMR" id="Q54QB2"/>
<dbReference type="EMBL" id="AAFI02000058">
    <property type="protein sequence ID" value="EAL65470.1"/>
    <property type="molecule type" value="Genomic_DNA"/>
</dbReference>
<name>Q54QB2_DICDI</name>
<evidence type="ECO:0000256" key="6">
    <source>
        <dbReference type="ARBA" id="ARBA00032160"/>
    </source>
</evidence>
<dbReference type="InParanoid" id="Q54QB2"/>
<keyword evidence="3" id="KW-0337">GPI-anchor biosynthesis</keyword>
<dbReference type="PANTHER" id="PTHR45871:SF1">
    <property type="entry name" value="PHOSPHATIDYLINOSITOL N-ACETYLGLUCOSAMINYLTRANSFERASE SUBUNIT A"/>
    <property type="match status" value="1"/>
</dbReference>
<protein>
    <recommendedName>
        <fullName evidence="2">phosphatidylinositol N-acetylglucosaminyltransferase</fullName>
        <ecNumber evidence="2">2.4.1.198</ecNumber>
    </recommendedName>
    <alternativeName>
        <fullName evidence="6">GlcNAc-PI synthesis protein</fullName>
    </alternativeName>
</protein>
<dbReference type="Pfam" id="PF00534">
    <property type="entry name" value="Glycos_transf_1"/>
    <property type="match status" value="1"/>
</dbReference>
<dbReference type="Gene3D" id="3.40.50.2000">
    <property type="entry name" value="Glycogen Phosphorylase B"/>
    <property type="match status" value="2"/>
</dbReference>